<dbReference type="AlphaFoldDB" id="A0A699GM59"/>
<protein>
    <recommendedName>
        <fullName evidence="2">Protein ALP1-like</fullName>
    </recommendedName>
</protein>
<proteinExistence type="predicted"/>
<name>A0A699GM59_TANCI</name>
<comment type="caution">
    <text evidence="1">The sequence shown here is derived from an EMBL/GenBank/DDBJ whole genome shotgun (WGS) entry which is preliminary data.</text>
</comment>
<reference evidence="1" key="1">
    <citation type="journal article" date="2019" name="Sci. Rep.">
        <title>Draft genome of Tanacetum cinerariifolium, the natural source of mosquito coil.</title>
        <authorList>
            <person name="Yamashiro T."/>
            <person name="Shiraishi A."/>
            <person name="Satake H."/>
            <person name="Nakayama K."/>
        </authorList>
    </citation>
    <scope>NUCLEOTIDE SEQUENCE</scope>
</reference>
<dbReference type="InterPro" id="IPR006912">
    <property type="entry name" value="Harbinger_derived_prot"/>
</dbReference>
<dbReference type="PANTHER" id="PTHR47150:SF4">
    <property type="entry name" value="HARBINGER TRANSPOSASE-DERIVED PROTEIN-RELATED"/>
    <property type="match status" value="1"/>
</dbReference>
<gene>
    <name evidence="1" type="ORF">Tci_098943</name>
</gene>
<dbReference type="PANTHER" id="PTHR47150">
    <property type="entry name" value="OS12G0169200 PROTEIN"/>
    <property type="match status" value="1"/>
</dbReference>
<dbReference type="Pfam" id="PF04827">
    <property type="entry name" value="Plant_tran"/>
    <property type="match status" value="2"/>
</dbReference>
<evidence type="ECO:0000313" key="1">
    <source>
        <dbReference type="EMBL" id="GEV26966.1"/>
    </source>
</evidence>
<accession>A0A699GM59</accession>
<evidence type="ECO:0008006" key="2">
    <source>
        <dbReference type="Google" id="ProtNLM"/>
    </source>
</evidence>
<dbReference type="EMBL" id="BKCJ010018928">
    <property type="protein sequence ID" value="GEV26966.1"/>
    <property type="molecule type" value="Genomic_DNA"/>
</dbReference>
<organism evidence="1">
    <name type="scientific">Tanacetum cinerariifolium</name>
    <name type="common">Dalmatian daisy</name>
    <name type="synonym">Chrysanthemum cinerariifolium</name>
    <dbReference type="NCBI Taxonomy" id="118510"/>
    <lineage>
        <taxon>Eukaryota</taxon>
        <taxon>Viridiplantae</taxon>
        <taxon>Streptophyta</taxon>
        <taxon>Embryophyta</taxon>
        <taxon>Tracheophyta</taxon>
        <taxon>Spermatophyta</taxon>
        <taxon>Magnoliopsida</taxon>
        <taxon>eudicotyledons</taxon>
        <taxon>Gunneridae</taxon>
        <taxon>Pentapetalae</taxon>
        <taxon>asterids</taxon>
        <taxon>campanulids</taxon>
        <taxon>Asterales</taxon>
        <taxon>Asteraceae</taxon>
        <taxon>Asteroideae</taxon>
        <taxon>Anthemideae</taxon>
        <taxon>Anthemidinae</taxon>
        <taxon>Tanacetum</taxon>
    </lineage>
</organism>
<sequence>MEEHVRLEEEKSRRRGKVYNWETATYALSCEPMVSPLNDNKIDFRISFDESDNEDYTVIYDKNSFFYKIISVNDLKRDLENDNDKVNMPSFSSPKPTVSYFDDLDYFKDFKKDFPTIVYNDALTSKLDFLTEPTVNPQRIDEFGFKHETSLSECDEEEHNDLYFNDLFPFNIIYPNDSNSDKDNDDHRIDIKQSLGGSCVHELCGMEMMLEQWPVVMLILMVIWWCKWVFESLDPKILTTPTSSLSWFLRCEVYLRDSPTSIRRRSRFSSLDEYLQIGDKTSRDCLMAFCNEVMELYGEEFLRRPTQADVEKLYAFYEEKPGFPGMIGSIDYTKWPWAQCPQAYLAQFSRGDSGSEPKILLEAVASQNLPEFPFVGKVPEFPFVANDVNYKWGYYPTDGIYPEWAVLMKSIAQPGSNDVKRIRYKQAHKAARKDVELAFGVLKKKWAIVRTPPRSRSLKITLLMYTCIILHNMTRKRKKCDLSQVLSGGTTS</sequence>